<evidence type="ECO:0000313" key="4">
    <source>
        <dbReference type="Proteomes" id="UP000226191"/>
    </source>
</evidence>
<name>A0AA44QG90_CUTAC</name>
<dbReference type="EMBL" id="MVCE01000005">
    <property type="protein sequence ID" value="PGF32574.1"/>
    <property type="molecule type" value="Genomic_DNA"/>
</dbReference>
<proteinExistence type="predicted"/>
<dbReference type="GO" id="GO:0016042">
    <property type="term" value="P:lipid catabolic process"/>
    <property type="evidence" value="ECO:0007669"/>
    <property type="project" value="InterPro"/>
</dbReference>
<dbReference type="PANTHER" id="PTHR37574">
    <property type="entry name" value="LIPASE B"/>
    <property type="match status" value="1"/>
</dbReference>
<dbReference type="GO" id="GO:0016787">
    <property type="term" value="F:hydrolase activity"/>
    <property type="evidence" value="ECO:0007669"/>
    <property type="project" value="InterPro"/>
</dbReference>
<dbReference type="InterPro" id="IPR002918">
    <property type="entry name" value="Lipase_EstA/Esterase_EstB"/>
</dbReference>
<dbReference type="GeneID" id="92857751"/>
<reference evidence="3 4" key="1">
    <citation type="submission" date="2017-02" db="EMBL/GenBank/DDBJ databases">
        <title>Prevalence of linear plasmids in Cutibacterium acnes isolates obtained from cancerous prostatic tissue.</title>
        <authorList>
            <person name="Davidsson S."/>
            <person name="Bruggemann H."/>
        </authorList>
    </citation>
    <scope>NUCLEOTIDE SEQUENCE [LARGE SCALE GENOMIC DNA]</scope>
    <source>
        <strain evidence="3 4">11-78</strain>
    </source>
</reference>
<protein>
    <submittedName>
        <fullName evidence="3">Triacylglycerol lipase</fullName>
    </submittedName>
</protein>
<dbReference type="InterPro" id="IPR029058">
    <property type="entry name" value="AB_hydrolase_fold"/>
</dbReference>
<comment type="caution">
    <text evidence="3">The sequence shown here is derived from an EMBL/GenBank/DDBJ whole genome shotgun (WGS) entry which is preliminary data.</text>
</comment>
<feature type="chain" id="PRO_5041284680" evidence="2">
    <location>
        <begin position="27"/>
        <end position="337"/>
    </location>
</feature>
<keyword evidence="2" id="KW-0732">Signal</keyword>
<gene>
    <name evidence="3" type="ORF">B1B09_10755</name>
</gene>
<feature type="region of interest" description="Disordered" evidence="1">
    <location>
        <begin position="23"/>
        <end position="56"/>
    </location>
</feature>
<sequence length="337" mass="36483">MKKNWLLTTLLATVTIAMGTTTTAFASPPTDITPEHPGGVTAPHSPDGIPSNIEGPSTPSWTSAIRFAMKNPGAKVPGTNDFACKPRKGTHPVVLIPGTSEDAFITWSYYGPHLKAAGFCAYTFNYNPETHPLVEAAETSGNIYSTAAFMAHFIDRVLKTTGAQKVDLIGHSQGGGPLPRAYIKYYGGAKKVHHLVGLVPSNKGTSMLGLEKFLNASGNPLNTIFNAVAQFHNLGSLPQQLQDSTFLRELNADGMTVPGITYTVIATRFDNRVFPWTNTFINEPGVKNIVIQDVCPLDHSAHTNIPYDPMTFQIVINALDPERAAPVICTIRPFRPR</sequence>
<dbReference type="PANTHER" id="PTHR37574:SF1">
    <property type="entry name" value="LIPASE B"/>
    <property type="match status" value="1"/>
</dbReference>
<accession>A0AA44QG90</accession>
<dbReference type="Gene3D" id="3.40.50.1820">
    <property type="entry name" value="alpha/beta hydrolase"/>
    <property type="match status" value="1"/>
</dbReference>
<dbReference type="SMR" id="A0AA44QG90"/>
<evidence type="ECO:0000313" key="3">
    <source>
        <dbReference type="EMBL" id="PGF32574.1"/>
    </source>
</evidence>
<dbReference type="Proteomes" id="UP000226191">
    <property type="component" value="Unassembled WGS sequence"/>
</dbReference>
<organism evidence="3 4">
    <name type="scientific">Cutibacterium acnes</name>
    <name type="common">Propionibacterium acnes</name>
    <dbReference type="NCBI Taxonomy" id="1747"/>
    <lineage>
        <taxon>Bacteria</taxon>
        <taxon>Bacillati</taxon>
        <taxon>Actinomycetota</taxon>
        <taxon>Actinomycetes</taxon>
        <taxon>Propionibacteriales</taxon>
        <taxon>Propionibacteriaceae</taxon>
        <taxon>Cutibacterium</taxon>
    </lineage>
</organism>
<feature type="signal peptide" evidence="2">
    <location>
        <begin position="1"/>
        <end position="26"/>
    </location>
</feature>
<dbReference type="AlphaFoldDB" id="A0AA44QG90"/>
<dbReference type="SUPFAM" id="SSF53474">
    <property type="entry name" value="alpha/beta-Hydrolases"/>
    <property type="match status" value="1"/>
</dbReference>
<dbReference type="RefSeq" id="WP_002517648.1">
    <property type="nucleotide sequence ID" value="NZ_AP019664.1"/>
</dbReference>
<dbReference type="InterPro" id="IPR053228">
    <property type="entry name" value="Stereospecific_Lipase"/>
</dbReference>
<evidence type="ECO:0000256" key="2">
    <source>
        <dbReference type="SAM" id="SignalP"/>
    </source>
</evidence>
<evidence type="ECO:0000256" key="1">
    <source>
        <dbReference type="SAM" id="MobiDB-lite"/>
    </source>
</evidence>
<dbReference type="Pfam" id="PF01674">
    <property type="entry name" value="Lipase_2"/>
    <property type="match status" value="1"/>
</dbReference>